<dbReference type="PROSITE" id="PS50005">
    <property type="entry name" value="TPR"/>
    <property type="match status" value="1"/>
</dbReference>
<dbReference type="KEGG" id="amon:H9L24_19390"/>
<keyword evidence="4" id="KW-1133">Transmembrane helix</keyword>
<dbReference type="PROSITE" id="PS50293">
    <property type="entry name" value="TPR_REGION"/>
    <property type="match status" value="1"/>
</dbReference>
<dbReference type="InterPro" id="IPR011990">
    <property type="entry name" value="TPR-like_helical_dom_sf"/>
</dbReference>
<organism evidence="5 6">
    <name type="scientific">Paenacidovorax monticola</name>
    <dbReference type="NCBI Taxonomy" id="1926868"/>
    <lineage>
        <taxon>Bacteria</taxon>
        <taxon>Pseudomonadati</taxon>
        <taxon>Pseudomonadota</taxon>
        <taxon>Betaproteobacteria</taxon>
        <taxon>Burkholderiales</taxon>
        <taxon>Comamonadaceae</taxon>
        <taxon>Paenacidovorax</taxon>
    </lineage>
</organism>
<dbReference type="RefSeq" id="WP_187736003.1">
    <property type="nucleotide sequence ID" value="NZ_CP060790.1"/>
</dbReference>
<evidence type="ECO:0000313" key="5">
    <source>
        <dbReference type="EMBL" id="QNP59018.1"/>
    </source>
</evidence>
<feature type="transmembrane region" description="Helical" evidence="4">
    <location>
        <begin position="178"/>
        <end position="205"/>
    </location>
</feature>
<dbReference type="AlphaFoldDB" id="A0A7H0HEQ2"/>
<proteinExistence type="predicted"/>
<feature type="transmembrane region" description="Helical" evidence="4">
    <location>
        <begin position="121"/>
        <end position="141"/>
    </location>
</feature>
<dbReference type="InterPro" id="IPR019734">
    <property type="entry name" value="TPR_rpt"/>
</dbReference>
<feature type="transmembrane region" description="Helical" evidence="4">
    <location>
        <begin position="387"/>
        <end position="404"/>
    </location>
</feature>
<evidence type="ECO:0000256" key="1">
    <source>
        <dbReference type="ARBA" id="ARBA00022737"/>
    </source>
</evidence>
<dbReference type="Pfam" id="PF13432">
    <property type="entry name" value="TPR_16"/>
    <property type="match status" value="2"/>
</dbReference>
<dbReference type="EMBL" id="CP060790">
    <property type="protein sequence ID" value="QNP59018.1"/>
    <property type="molecule type" value="Genomic_DNA"/>
</dbReference>
<keyword evidence="2 3" id="KW-0802">TPR repeat</keyword>
<dbReference type="PANTHER" id="PTHR44858">
    <property type="entry name" value="TETRATRICOPEPTIDE REPEAT PROTEIN 6"/>
    <property type="match status" value="1"/>
</dbReference>
<feature type="transmembrane region" description="Helical" evidence="4">
    <location>
        <begin position="307"/>
        <end position="327"/>
    </location>
</feature>
<dbReference type="SMART" id="SM00028">
    <property type="entry name" value="TPR"/>
    <property type="match status" value="6"/>
</dbReference>
<evidence type="ECO:0000256" key="4">
    <source>
        <dbReference type="SAM" id="Phobius"/>
    </source>
</evidence>
<evidence type="ECO:0000256" key="2">
    <source>
        <dbReference type="ARBA" id="ARBA00022803"/>
    </source>
</evidence>
<feature type="repeat" description="TPR" evidence="3">
    <location>
        <begin position="615"/>
        <end position="648"/>
    </location>
</feature>
<feature type="transmembrane region" description="Helical" evidence="4">
    <location>
        <begin position="82"/>
        <end position="101"/>
    </location>
</feature>
<feature type="transmembrane region" description="Helical" evidence="4">
    <location>
        <begin position="265"/>
        <end position="286"/>
    </location>
</feature>
<feature type="transmembrane region" description="Helical" evidence="4">
    <location>
        <begin position="57"/>
        <end position="75"/>
    </location>
</feature>
<keyword evidence="4" id="KW-0472">Membrane</keyword>
<keyword evidence="1" id="KW-0677">Repeat</keyword>
<dbReference type="InterPro" id="IPR050498">
    <property type="entry name" value="Ycf3"/>
</dbReference>
<keyword evidence="4" id="KW-0812">Transmembrane</keyword>
<name>A0A7H0HEQ2_9BURK</name>
<dbReference type="Gene3D" id="1.25.40.10">
    <property type="entry name" value="Tetratricopeptide repeat domain"/>
    <property type="match status" value="2"/>
</dbReference>
<feature type="transmembrane region" description="Helical" evidence="4">
    <location>
        <begin position="361"/>
        <end position="381"/>
    </location>
</feature>
<evidence type="ECO:0000256" key="3">
    <source>
        <dbReference type="PROSITE-ProRule" id="PRU00339"/>
    </source>
</evidence>
<evidence type="ECO:0000313" key="6">
    <source>
        <dbReference type="Proteomes" id="UP000516057"/>
    </source>
</evidence>
<dbReference type="PANTHER" id="PTHR44858:SF1">
    <property type="entry name" value="UDP-N-ACETYLGLUCOSAMINE--PEPTIDE N-ACETYLGLUCOSAMINYLTRANSFERASE SPINDLY-RELATED"/>
    <property type="match status" value="1"/>
</dbReference>
<protein>
    <submittedName>
        <fullName evidence="5">Tetratricopeptide repeat protein</fullName>
    </submittedName>
</protein>
<keyword evidence="6" id="KW-1185">Reference proteome</keyword>
<feature type="transmembrane region" description="Helical" evidence="4">
    <location>
        <begin position="212"/>
        <end position="235"/>
    </location>
</feature>
<accession>A0A7H0HEQ2</accession>
<reference evidence="5 6" key="1">
    <citation type="submission" date="2020-08" db="EMBL/GenBank/DDBJ databases">
        <title>Genome sequence of Acidovorax monticola KACC 19171T.</title>
        <authorList>
            <person name="Hyun D.-W."/>
            <person name="Bae J.-W."/>
        </authorList>
    </citation>
    <scope>NUCLEOTIDE SEQUENCE [LARGE SCALE GENOMIC DNA]</scope>
    <source>
        <strain evidence="5 6">KACC 19171</strain>
    </source>
</reference>
<feature type="transmembrane region" description="Helical" evidence="4">
    <location>
        <begin position="333"/>
        <end position="349"/>
    </location>
</feature>
<sequence length="667" mass="73567">MFPSSKAPYWFALALLLAVLCIYVPGLNNELLFDDELLKNGTVFGGYGNLLDFKQRMLSYGSFVWIEFLVGPGWWKQRIANIALHLGVIIAVHALLQRLMAHARFPQDIEEQPHFAASRAAALRVGLVLFALNPVAVYAVGYLAQRSILMATLFATLACWSFVKALETRRIGWYAGAVLGYALAVMSKEHAVMTAALAIPLYIFVRRPPAKTLALMAAAVLLLLGTAAALLLTVYGDLIGRIFDAQSAAFAQQLEALRPGITQRIYPLSILNEAALFFSYGLRWLIPYTGWMSIDLRPPFPLGFASWQLAGAIGYIALLAGSIWALLQRRDTLALVAVCLLFPLLWYITEFATVWIQDPFVLYRSYLWAVTLPGLLAIALTGFQPRTIYIFGLVLGMALSTLAIERMLSLKDEAAVWADAAEKIDRSAPANAVGRSRPFLNLGAYQFRQGLVEQAERSLRMAQSLGDKGELGAAIHLGLGQIQQQRGQHAQALQAFAAAEAEGLDNVALHYHRGESLYALGQLAPALQSFGLALSAAEKDTKHSQQVSTLRLRRAEVALDARQYSQAIHDFKLLRQERPDNELLTQGLARALAQSGKVEQAIALFDEAIKRNPSAESYYGRAMVYYNTGRTQFALQDLDQAIRLSPRNSQYRQIRNQIGQAPSAAKP</sequence>
<gene>
    <name evidence="5" type="ORF">H9L24_19390</name>
</gene>
<dbReference type="SUPFAM" id="SSF48452">
    <property type="entry name" value="TPR-like"/>
    <property type="match status" value="1"/>
</dbReference>
<dbReference type="Proteomes" id="UP000516057">
    <property type="component" value="Chromosome"/>
</dbReference>